<dbReference type="Proteomes" id="UP000215914">
    <property type="component" value="Unassembled WGS sequence"/>
</dbReference>
<evidence type="ECO:0000313" key="2">
    <source>
        <dbReference type="Proteomes" id="UP000215914"/>
    </source>
</evidence>
<sequence length="67" mass="7496">MGSQFFKPRPQMKNKSPKGFSLNITLTTARHQHSLATDDLGRTSSIWKCRSIDKAKRIGTSGFCDPL</sequence>
<gene>
    <name evidence="1" type="ORF">HanXRQr2_Chr04g0185211</name>
</gene>
<protein>
    <submittedName>
        <fullName evidence="1">Uncharacterized protein</fullName>
    </submittedName>
</protein>
<keyword evidence="2" id="KW-1185">Reference proteome</keyword>
<name>A0A9K3NT81_HELAN</name>
<reference evidence="1" key="1">
    <citation type="journal article" date="2017" name="Nature">
        <title>The sunflower genome provides insights into oil metabolism, flowering and Asterid evolution.</title>
        <authorList>
            <person name="Badouin H."/>
            <person name="Gouzy J."/>
            <person name="Grassa C.J."/>
            <person name="Murat F."/>
            <person name="Staton S.E."/>
            <person name="Cottret L."/>
            <person name="Lelandais-Briere C."/>
            <person name="Owens G.L."/>
            <person name="Carrere S."/>
            <person name="Mayjonade B."/>
            <person name="Legrand L."/>
            <person name="Gill N."/>
            <person name="Kane N.C."/>
            <person name="Bowers J.E."/>
            <person name="Hubner S."/>
            <person name="Bellec A."/>
            <person name="Berard A."/>
            <person name="Berges H."/>
            <person name="Blanchet N."/>
            <person name="Boniface M.C."/>
            <person name="Brunel D."/>
            <person name="Catrice O."/>
            <person name="Chaidir N."/>
            <person name="Claudel C."/>
            <person name="Donnadieu C."/>
            <person name="Faraut T."/>
            <person name="Fievet G."/>
            <person name="Helmstetter N."/>
            <person name="King M."/>
            <person name="Knapp S.J."/>
            <person name="Lai Z."/>
            <person name="Le Paslier M.C."/>
            <person name="Lippi Y."/>
            <person name="Lorenzon L."/>
            <person name="Mandel J.R."/>
            <person name="Marage G."/>
            <person name="Marchand G."/>
            <person name="Marquand E."/>
            <person name="Bret-Mestries E."/>
            <person name="Morien E."/>
            <person name="Nambeesan S."/>
            <person name="Nguyen T."/>
            <person name="Pegot-Espagnet P."/>
            <person name="Pouilly N."/>
            <person name="Raftis F."/>
            <person name="Sallet E."/>
            <person name="Schiex T."/>
            <person name="Thomas J."/>
            <person name="Vandecasteele C."/>
            <person name="Vares D."/>
            <person name="Vear F."/>
            <person name="Vautrin S."/>
            <person name="Crespi M."/>
            <person name="Mangin B."/>
            <person name="Burke J.M."/>
            <person name="Salse J."/>
            <person name="Munos S."/>
            <person name="Vincourt P."/>
            <person name="Rieseberg L.H."/>
            <person name="Langlade N.B."/>
        </authorList>
    </citation>
    <scope>NUCLEOTIDE SEQUENCE</scope>
    <source>
        <tissue evidence="1">Leaves</tissue>
    </source>
</reference>
<dbReference type="Gramene" id="mRNA:HanXRQr2_Chr04g0185211">
    <property type="protein sequence ID" value="mRNA:HanXRQr2_Chr04g0185211"/>
    <property type="gene ID" value="HanXRQr2_Chr04g0185211"/>
</dbReference>
<organism evidence="1 2">
    <name type="scientific">Helianthus annuus</name>
    <name type="common">Common sunflower</name>
    <dbReference type="NCBI Taxonomy" id="4232"/>
    <lineage>
        <taxon>Eukaryota</taxon>
        <taxon>Viridiplantae</taxon>
        <taxon>Streptophyta</taxon>
        <taxon>Embryophyta</taxon>
        <taxon>Tracheophyta</taxon>
        <taxon>Spermatophyta</taxon>
        <taxon>Magnoliopsida</taxon>
        <taxon>eudicotyledons</taxon>
        <taxon>Gunneridae</taxon>
        <taxon>Pentapetalae</taxon>
        <taxon>asterids</taxon>
        <taxon>campanulids</taxon>
        <taxon>Asterales</taxon>
        <taxon>Asteraceae</taxon>
        <taxon>Asteroideae</taxon>
        <taxon>Heliantheae alliance</taxon>
        <taxon>Heliantheae</taxon>
        <taxon>Helianthus</taxon>
    </lineage>
</organism>
<dbReference type="EMBL" id="MNCJ02000319">
    <property type="protein sequence ID" value="KAF5811761.1"/>
    <property type="molecule type" value="Genomic_DNA"/>
</dbReference>
<dbReference type="AlphaFoldDB" id="A0A9K3NT81"/>
<reference evidence="1" key="2">
    <citation type="submission" date="2020-06" db="EMBL/GenBank/DDBJ databases">
        <title>Helianthus annuus Genome sequencing and assembly Release 2.</title>
        <authorList>
            <person name="Gouzy J."/>
            <person name="Langlade N."/>
            <person name="Munos S."/>
        </authorList>
    </citation>
    <scope>NUCLEOTIDE SEQUENCE</scope>
    <source>
        <tissue evidence="1">Leaves</tissue>
    </source>
</reference>
<evidence type="ECO:0000313" key="1">
    <source>
        <dbReference type="EMBL" id="KAF5811761.1"/>
    </source>
</evidence>
<comment type="caution">
    <text evidence="1">The sequence shown here is derived from an EMBL/GenBank/DDBJ whole genome shotgun (WGS) entry which is preliminary data.</text>
</comment>
<proteinExistence type="predicted"/>
<accession>A0A9K3NT81</accession>